<dbReference type="EMBL" id="RFLY01000007">
    <property type="protein sequence ID" value="RMH93194.1"/>
    <property type="molecule type" value="Genomic_DNA"/>
</dbReference>
<comment type="caution">
    <text evidence="1">The sequence shown here is derived from an EMBL/GenBank/DDBJ whole genome shotgun (WGS) entry which is preliminary data.</text>
</comment>
<dbReference type="Gene3D" id="3.40.50.300">
    <property type="entry name" value="P-loop containing nucleotide triphosphate hydrolases"/>
    <property type="match status" value="1"/>
</dbReference>
<organism evidence="1 2">
    <name type="scientific">Solilutibacter pythonis</name>
    <dbReference type="NCBI Taxonomy" id="2483112"/>
    <lineage>
        <taxon>Bacteria</taxon>
        <taxon>Pseudomonadati</taxon>
        <taxon>Pseudomonadota</taxon>
        <taxon>Gammaproteobacteria</taxon>
        <taxon>Lysobacterales</taxon>
        <taxon>Lysobacteraceae</taxon>
        <taxon>Solilutibacter</taxon>
    </lineage>
</organism>
<dbReference type="AlphaFoldDB" id="A0A3M2I4P0"/>
<gene>
    <name evidence="1" type="ORF">EBB59_06575</name>
</gene>
<evidence type="ECO:0000313" key="2">
    <source>
        <dbReference type="Proteomes" id="UP000275012"/>
    </source>
</evidence>
<name>A0A3M2I4P0_9GAMM</name>
<accession>A0A3M2I4P0</accession>
<sequence>MSDSDTRLDQATHARIFSEKVIPKSTFPDATPQIQPKAIILAGQPDASKDRLARVEYSRYPPTLARRLEAGRFE</sequence>
<protein>
    <submittedName>
        <fullName evidence="1">Uncharacterized protein</fullName>
    </submittedName>
</protein>
<reference evidence="1 2" key="1">
    <citation type="submission" date="2018-10" db="EMBL/GenBank/DDBJ databases">
        <title>Proposal of Lysobacter pythonis sp. nov. isolated from royal pythons (Python regius).</title>
        <authorList>
            <person name="Hans-Juergen B."/>
            <person name="Huptas C."/>
            <person name="Sandra B."/>
            <person name="Igor L."/>
            <person name="Joachim S."/>
            <person name="Siegfried S."/>
            <person name="Mareike W."/>
            <person name="Peter K."/>
        </authorList>
    </citation>
    <scope>NUCLEOTIDE SEQUENCE [LARGE SCALE GENOMIC DNA]</scope>
    <source>
        <strain evidence="1 2">4284/11</strain>
    </source>
</reference>
<proteinExistence type="predicted"/>
<dbReference type="Proteomes" id="UP000275012">
    <property type="component" value="Unassembled WGS sequence"/>
</dbReference>
<dbReference type="RefSeq" id="WP_122101352.1">
    <property type="nucleotide sequence ID" value="NZ_RFLY01000007.1"/>
</dbReference>
<keyword evidence="2" id="KW-1185">Reference proteome</keyword>
<dbReference type="InterPro" id="IPR027417">
    <property type="entry name" value="P-loop_NTPase"/>
</dbReference>
<evidence type="ECO:0000313" key="1">
    <source>
        <dbReference type="EMBL" id="RMH93194.1"/>
    </source>
</evidence>